<sequence length="535" mass="59180">MPVTEEVSVEYFDVIVVGGSVAGCSTALALVRRNPDASVLVLDNADASLFKVGTALSEEIQQVFSYLAPHLPVEELLLQDTSSSSSENETSHYHYSRPIFTRSSGNACAWSNPSLQENVANQSDGSGIGWHLDRSKFDQVLRDFVQEQRRGSSKSEKKMVTLRKASFQAIERVDEGRSWAIVAQEDGHSDRRQPQEKLYISKWVVDASGRDAVVAHQLGARTVKFDNLTAYYGLFTQIPDALRADPDHRSIIEASEHGWWYTAQTPYNRPYHPSTTYNYSANKFNKYNTSNVRVVIYYTDESDPSARYAKTSSGFLKLLFRGTFHIARLLTKFQYELVTDSSGWVESGPSSNSNRISSISNSSNGDGSKRSSRSSTLTTAKKNSGPIYQTPAGSTHLTSCCNSRNGSSGDGARWCAVGDSAVAIDPLASQGIVTSMKMGSFVGDVIAKELLIQSEKPLLLELETEVEAEDEGTGVDTDAAEVEKASTKMDAMPVDPTDKISVVMAKMRYEREKERLECYRQVGSRFQGEFWGKRR</sequence>
<dbReference type="GO" id="GO:0140907">
    <property type="term" value="F:flavin-dependent halogenase activity"/>
    <property type="evidence" value="ECO:0007669"/>
    <property type="project" value="UniProtKB-ARBA"/>
</dbReference>
<proteinExistence type="inferred from homology"/>
<dbReference type="EMBL" id="ML180317">
    <property type="protein sequence ID" value="THU77882.1"/>
    <property type="molecule type" value="Genomic_DNA"/>
</dbReference>
<evidence type="ECO:0000256" key="3">
    <source>
        <dbReference type="SAM" id="MobiDB-lite"/>
    </source>
</evidence>
<dbReference type="Gene3D" id="3.50.50.60">
    <property type="entry name" value="FAD/NAD(P)-binding domain"/>
    <property type="match status" value="2"/>
</dbReference>
<dbReference type="PANTHER" id="PTHR43747:SF1">
    <property type="entry name" value="SLR1998 PROTEIN"/>
    <property type="match status" value="1"/>
</dbReference>
<evidence type="ECO:0000313" key="4">
    <source>
        <dbReference type="EMBL" id="THU77882.1"/>
    </source>
</evidence>
<dbReference type="EMBL" id="ML179171">
    <property type="protein sequence ID" value="THU96664.1"/>
    <property type="molecule type" value="Genomic_DNA"/>
</dbReference>
<comment type="similarity">
    <text evidence="1">Belongs to the flavin-dependent halogenase family.</text>
</comment>
<dbReference type="InterPro" id="IPR050816">
    <property type="entry name" value="Flavin-dep_Halogenase_NPB"/>
</dbReference>
<accession>A0A4S8M3D9</accession>
<evidence type="ECO:0000256" key="2">
    <source>
        <dbReference type="ARBA" id="ARBA00049364"/>
    </source>
</evidence>
<name>A0A4S8M3D9_DENBC</name>
<protein>
    <recommendedName>
        <fullName evidence="7">FAD/NAD(P)-binding domain-containing protein</fullName>
    </recommendedName>
</protein>
<dbReference type="PANTHER" id="PTHR43747">
    <property type="entry name" value="FAD-BINDING PROTEIN"/>
    <property type="match status" value="1"/>
</dbReference>
<dbReference type="AlphaFoldDB" id="A0A4S8M3D9"/>
<dbReference type="InterPro" id="IPR036188">
    <property type="entry name" value="FAD/NAD-bd_sf"/>
</dbReference>
<dbReference type="GO" id="GO:0044550">
    <property type="term" value="P:secondary metabolite biosynthetic process"/>
    <property type="evidence" value="ECO:0007669"/>
    <property type="project" value="UniProtKB-ARBA"/>
</dbReference>
<dbReference type="OrthoDB" id="2647594at2759"/>
<evidence type="ECO:0008006" key="7">
    <source>
        <dbReference type="Google" id="ProtNLM"/>
    </source>
</evidence>
<feature type="compositionally biased region" description="Polar residues" evidence="3">
    <location>
        <begin position="391"/>
        <end position="402"/>
    </location>
</feature>
<feature type="compositionally biased region" description="Low complexity" evidence="3">
    <location>
        <begin position="347"/>
        <end position="366"/>
    </location>
</feature>
<evidence type="ECO:0000313" key="6">
    <source>
        <dbReference type="Proteomes" id="UP000297245"/>
    </source>
</evidence>
<feature type="region of interest" description="Disordered" evidence="3">
    <location>
        <begin position="342"/>
        <end position="402"/>
    </location>
</feature>
<comment type="catalytic activity">
    <reaction evidence="2">
        <text>melleolide F + FADH2 + chloride + O2 = 6'-chloromelleolide F + FAD + 2 H2O + H(+)</text>
        <dbReference type="Rhea" id="RHEA:67160"/>
        <dbReference type="ChEBI" id="CHEBI:15377"/>
        <dbReference type="ChEBI" id="CHEBI:15378"/>
        <dbReference type="ChEBI" id="CHEBI:15379"/>
        <dbReference type="ChEBI" id="CHEBI:17996"/>
        <dbReference type="ChEBI" id="CHEBI:57692"/>
        <dbReference type="ChEBI" id="CHEBI:58307"/>
        <dbReference type="ChEBI" id="CHEBI:167712"/>
        <dbReference type="ChEBI" id="CHEBI:167713"/>
    </reaction>
    <physiologicalReaction direction="left-to-right" evidence="2">
        <dbReference type="Rhea" id="RHEA:67161"/>
    </physiologicalReaction>
</comment>
<reference evidence="5 6" key="1">
    <citation type="journal article" date="2019" name="Nat. Ecol. Evol.">
        <title>Megaphylogeny resolves global patterns of mushroom evolution.</title>
        <authorList>
            <person name="Varga T."/>
            <person name="Krizsan K."/>
            <person name="Foldi C."/>
            <person name="Dima B."/>
            <person name="Sanchez-Garcia M."/>
            <person name="Sanchez-Ramirez S."/>
            <person name="Szollosi G.J."/>
            <person name="Szarkandi J.G."/>
            <person name="Papp V."/>
            <person name="Albert L."/>
            <person name="Andreopoulos W."/>
            <person name="Angelini C."/>
            <person name="Antonin V."/>
            <person name="Barry K.W."/>
            <person name="Bougher N.L."/>
            <person name="Buchanan P."/>
            <person name="Buyck B."/>
            <person name="Bense V."/>
            <person name="Catcheside P."/>
            <person name="Chovatia M."/>
            <person name="Cooper J."/>
            <person name="Damon W."/>
            <person name="Desjardin D."/>
            <person name="Finy P."/>
            <person name="Geml J."/>
            <person name="Haridas S."/>
            <person name="Hughes K."/>
            <person name="Justo A."/>
            <person name="Karasinski D."/>
            <person name="Kautmanova I."/>
            <person name="Kiss B."/>
            <person name="Kocsube S."/>
            <person name="Kotiranta H."/>
            <person name="LaButti K.M."/>
            <person name="Lechner B.E."/>
            <person name="Liimatainen K."/>
            <person name="Lipzen A."/>
            <person name="Lukacs Z."/>
            <person name="Mihaltcheva S."/>
            <person name="Morgado L.N."/>
            <person name="Niskanen T."/>
            <person name="Noordeloos M.E."/>
            <person name="Ohm R.A."/>
            <person name="Ortiz-Santana B."/>
            <person name="Ovrebo C."/>
            <person name="Racz N."/>
            <person name="Riley R."/>
            <person name="Savchenko A."/>
            <person name="Shiryaev A."/>
            <person name="Soop K."/>
            <person name="Spirin V."/>
            <person name="Szebenyi C."/>
            <person name="Tomsovsky M."/>
            <person name="Tulloss R.E."/>
            <person name="Uehling J."/>
            <person name="Grigoriev I.V."/>
            <person name="Vagvolgyi C."/>
            <person name="Papp T."/>
            <person name="Martin F.M."/>
            <person name="Miettinen O."/>
            <person name="Hibbett D.S."/>
            <person name="Nagy L.G."/>
        </authorList>
    </citation>
    <scope>NUCLEOTIDE SEQUENCE [LARGE SCALE GENOMIC DNA]</scope>
    <source>
        <strain evidence="5 6">CBS 962.96</strain>
    </source>
</reference>
<organism evidence="5 6">
    <name type="scientific">Dendrothele bispora (strain CBS 962.96)</name>
    <dbReference type="NCBI Taxonomy" id="1314807"/>
    <lineage>
        <taxon>Eukaryota</taxon>
        <taxon>Fungi</taxon>
        <taxon>Dikarya</taxon>
        <taxon>Basidiomycota</taxon>
        <taxon>Agaricomycotina</taxon>
        <taxon>Agaricomycetes</taxon>
        <taxon>Agaricomycetidae</taxon>
        <taxon>Agaricales</taxon>
        <taxon>Agaricales incertae sedis</taxon>
        <taxon>Dendrothele</taxon>
    </lineage>
</organism>
<dbReference type="Proteomes" id="UP000297245">
    <property type="component" value="Unassembled WGS sequence"/>
</dbReference>
<evidence type="ECO:0000256" key="1">
    <source>
        <dbReference type="ARBA" id="ARBA00005706"/>
    </source>
</evidence>
<keyword evidence="6" id="KW-1185">Reference proteome</keyword>
<gene>
    <name evidence="5" type="ORF">K435DRAFT_858296</name>
    <name evidence="4" type="ORF">K435DRAFT_973776</name>
</gene>
<evidence type="ECO:0000313" key="5">
    <source>
        <dbReference type="EMBL" id="THU96664.1"/>
    </source>
</evidence>
<dbReference type="SUPFAM" id="SSF51905">
    <property type="entry name" value="FAD/NAD(P)-binding domain"/>
    <property type="match status" value="1"/>
</dbReference>